<protein>
    <submittedName>
        <fullName evidence="1">Uncharacterized protein</fullName>
    </submittedName>
</protein>
<reference evidence="1 2" key="1">
    <citation type="journal article" date="2019" name="Genome Biol. Evol.">
        <title>Insights into the evolution of the New World diploid cottons (Gossypium, subgenus Houzingenia) based on genome sequencing.</title>
        <authorList>
            <person name="Grover C.E."/>
            <person name="Arick M.A. 2nd"/>
            <person name="Thrash A."/>
            <person name="Conover J.L."/>
            <person name="Sanders W.S."/>
            <person name="Peterson D.G."/>
            <person name="Frelichowski J.E."/>
            <person name="Scheffler J.A."/>
            <person name="Scheffler B.E."/>
            <person name="Wendel J.F."/>
        </authorList>
    </citation>
    <scope>NUCLEOTIDE SEQUENCE [LARGE SCALE GENOMIC DNA]</scope>
    <source>
        <strain evidence="1">157</strain>
        <tissue evidence="1">Leaf</tissue>
    </source>
</reference>
<keyword evidence="2" id="KW-1185">Reference proteome</keyword>
<gene>
    <name evidence="1" type="ORF">Golob_000858</name>
</gene>
<organism evidence="1 2">
    <name type="scientific">Gossypium lobatum</name>
    <dbReference type="NCBI Taxonomy" id="34289"/>
    <lineage>
        <taxon>Eukaryota</taxon>
        <taxon>Viridiplantae</taxon>
        <taxon>Streptophyta</taxon>
        <taxon>Embryophyta</taxon>
        <taxon>Tracheophyta</taxon>
        <taxon>Spermatophyta</taxon>
        <taxon>Magnoliopsida</taxon>
        <taxon>eudicotyledons</taxon>
        <taxon>Gunneridae</taxon>
        <taxon>Pentapetalae</taxon>
        <taxon>rosids</taxon>
        <taxon>malvids</taxon>
        <taxon>Malvales</taxon>
        <taxon>Malvaceae</taxon>
        <taxon>Malvoideae</taxon>
        <taxon>Gossypium</taxon>
    </lineage>
</organism>
<dbReference type="Proteomes" id="UP000593572">
    <property type="component" value="Unassembled WGS sequence"/>
</dbReference>
<proteinExistence type="predicted"/>
<dbReference type="EMBL" id="JABEZX010000013">
    <property type="protein sequence ID" value="MBA0573590.1"/>
    <property type="molecule type" value="Genomic_DNA"/>
</dbReference>
<evidence type="ECO:0000313" key="2">
    <source>
        <dbReference type="Proteomes" id="UP000593572"/>
    </source>
</evidence>
<sequence length="79" mass="9188">MAIKDFWQVEDRNTVFVVDPTLAQKFRNSDINLEFEGKLDQMFMGIVTTSDKAWTLFSGTLPSEFFEDVDIDMLEENTE</sequence>
<name>A0A7J8N9S6_9ROSI</name>
<dbReference type="AlphaFoldDB" id="A0A7J8N9S6"/>
<evidence type="ECO:0000313" key="1">
    <source>
        <dbReference type="EMBL" id="MBA0573590.1"/>
    </source>
</evidence>
<comment type="caution">
    <text evidence="1">The sequence shown here is derived from an EMBL/GenBank/DDBJ whole genome shotgun (WGS) entry which is preliminary data.</text>
</comment>
<accession>A0A7J8N9S6</accession>